<keyword evidence="3" id="KW-1185">Reference proteome</keyword>
<evidence type="ECO:0000313" key="3">
    <source>
        <dbReference type="Proteomes" id="UP001501081"/>
    </source>
</evidence>
<keyword evidence="1" id="KW-1133">Transmembrane helix</keyword>
<keyword evidence="1" id="KW-0812">Transmembrane</keyword>
<feature type="transmembrane region" description="Helical" evidence="1">
    <location>
        <begin position="56"/>
        <end position="73"/>
    </location>
</feature>
<dbReference type="EMBL" id="BAABAK010000015">
    <property type="protein sequence ID" value="GAA3975204.1"/>
    <property type="molecule type" value="Genomic_DNA"/>
</dbReference>
<organism evidence="2 3">
    <name type="scientific">Pedobacter ginsengiterrae</name>
    <dbReference type="NCBI Taxonomy" id="871696"/>
    <lineage>
        <taxon>Bacteria</taxon>
        <taxon>Pseudomonadati</taxon>
        <taxon>Bacteroidota</taxon>
        <taxon>Sphingobacteriia</taxon>
        <taxon>Sphingobacteriales</taxon>
        <taxon>Sphingobacteriaceae</taxon>
        <taxon>Pedobacter</taxon>
    </lineage>
</organism>
<evidence type="ECO:0000313" key="2">
    <source>
        <dbReference type="EMBL" id="GAA3975204.1"/>
    </source>
</evidence>
<dbReference type="Pfam" id="PF11335">
    <property type="entry name" value="DUF3137"/>
    <property type="match status" value="1"/>
</dbReference>
<protein>
    <submittedName>
        <fullName evidence="2">DUF3137 domain-containing protein</fullName>
    </submittedName>
</protein>
<reference evidence="3" key="1">
    <citation type="journal article" date="2019" name="Int. J. Syst. Evol. Microbiol.">
        <title>The Global Catalogue of Microorganisms (GCM) 10K type strain sequencing project: providing services to taxonomists for standard genome sequencing and annotation.</title>
        <authorList>
            <consortium name="The Broad Institute Genomics Platform"/>
            <consortium name="The Broad Institute Genome Sequencing Center for Infectious Disease"/>
            <person name="Wu L."/>
            <person name="Ma J."/>
        </authorList>
    </citation>
    <scope>NUCLEOTIDE SEQUENCE [LARGE SCALE GENOMIC DNA]</scope>
    <source>
        <strain evidence="3">JCM 17338</strain>
    </source>
</reference>
<name>A0ABP7Q2H2_9SPHI</name>
<dbReference type="InterPro" id="IPR021484">
    <property type="entry name" value="DUF3137"/>
</dbReference>
<evidence type="ECO:0000256" key="1">
    <source>
        <dbReference type="SAM" id="Phobius"/>
    </source>
</evidence>
<sequence length="317" mass="35781">MVNIENNATLQNVLATLETERAKISSTQKKGYLFIGAGIIVAIGFSVWGIPVPGVIIGLFGAIYGGIVLYKIADALKAYKEAFKTHVIGTALKSLDESLTIEPYNGIPVSEFCSTQLFSEQPDRYHTEDLVSGNAAKTGFYFAEIHAEYKREVQTKNGTRTEWHDIFKGIIFVADFNKNFKGVTLVKPKDLFGTMGAWFSKNLFSFSDKNVINLESTDFDKTFITHSTDQVEARYILTPAMMERILTLNRNAKNTVSLSFIDSRMYIAFPLNRNYFEAPVFKTLLNPDLLNEDIAIINFMYDIVRELDLNTRIWGKN</sequence>
<accession>A0ABP7Q2H2</accession>
<keyword evidence="1" id="KW-0472">Membrane</keyword>
<gene>
    <name evidence="2" type="ORF">GCM10022246_29640</name>
</gene>
<feature type="transmembrane region" description="Helical" evidence="1">
    <location>
        <begin position="31"/>
        <end position="50"/>
    </location>
</feature>
<dbReference type="Proteomes" id="UP001501081">
    <property type="component" value="Unassembled WGS sequence"/>
</dbReference>
<dbReference type="RefSeq" id="WP_344768277.1">
    <property type="nucleotide sequence ID" value="NZ_BAABAK010000015.1"/>
</dbReference>
<proteinExistence type="predicted"/>
<comment type="caution">
    <text evidence="2">The sequence shown here is derived from an EMBL/GenBank/DDBJ whole genome shotgun (WGS) entry which is preliminary data.</text>
</comment>